<evidence type="ECO:0000256" key="1">
    <source>
        <dbReference type="ARBA" id="ARBA00002820"/>
    </source>
</evidence>
<evidence type="ECO:0000256" key="8">
    <source>
        <dbReference type="ARBA" id="ARBA00023008"/>
    </source>
</evidence>
<evidence type="ECO:0000313" key="15">
    <source>
        <dbReference type="Proteomes" id="UP000641646"/>
    </source>
</evidence>
<feature type="signal peptide" evidence="11">
    <location>
        <begin position="1"/>
        <end position="34"/>
    </location>
</feature>
<dbReference type="AlphaFoldDB" id="A0A926VMK0"/>
<evidence type="ECO:0000313" key="14">
    <source>
        <dbReference type="EMBL" id="MBD2185943.1"/>
    </source>
</evidence>
<sequence precursor="true">MDFVAAISRRLKLAFLSILLVACTFVLLTPPAAADTVTVKMGKDNGMLAFDPPKVTIKPGDTIEWLNNKLPPHNIVFDGAKNPAKSADLAKSLSHKGLLMKPGQKFQVTFPADAPAGVYTYYCEPHRGAGMVGTITVQG</sequence>
<evidence type="ECO:0000256" key="11">
    <source>
        <dbReference type="HAMAP-Rule" id="MF_00566"/>
    </source>
</evidence>
<keyword evidence="5 11" id="KW-0813">Transport</keyword>
<keyword evidence="11" id="KW-0732">Signal</keyword>
<dbReference type="CDD" id="cd04219">
    <property type="entry name" value="Plastocyanin"/>
    <property type="match status" value="1"/>
</dbReference>
<dbReference type="PANTHER" id="PTHR34192">
    <property type="entry name" value="PLASTOCYANIN MAJOR ISOFORM, CHLOROPLASTIC-RELATED"/>
    <property type="match status" value="1"/>
</dbReference>
<comment type="function">
    <text evidence="1 11">Participates in electron transfer between P700 and the cytochrome b6-f complex in photosystem I.</text>
</comment>
<dbReference type="PRINTS" id="PR00157">
    <property type="entry name" value="PLASTOCYANIN"/>
</dbReference>
<comment type="similarity">
    <text evidence="3 11">Belongs to the plastocyanin family.</text>
</comment>
<evidence type="ECO:0000256" key="9">
    <source>
        <dbReference type="ARBA" id="ARBA00023078"/>
    </source>
</evidence>
<comment type="caution">
    <text evidence="14">The sequence shown here is derived from an EMBL/GenBank/DDBJ whole genome shotgun (WGS) entry which is preliminary data.</text>
</comment>
<evidence type="ECO:0000256" key="12">
    <source>
        <dbReference type="PIRSR" id="PIRSR602387-1"/>
    </source>
</evidence>
<keyword evidence="8 11" id="KW-0186">Copper</keyword>
<keyword evidence="9 11" id="KW-0793">Thylakoid</keyword>
<evidence type="ECO:0000259" key="13">
    <source>
        <dbReference type="Pfam" id="PF00127"/>
    </source>
</evidence>
<reference evidence="14" key="1">
    <citation type="journal article" date="2015" name="ISME J.">
        <title>Draft Genome Sequence of Streptomyces incarnatus NRRL8089, which Produces the Nucleoside Antibiotic Sinefungin.</title>
        <authorList>
            <person name="Oshima K."/>
            <person name="Hattori M."/>
            <person name="Shimizu H."/>
            <person name="Fukuda K."/>
            <person name="Nemoto M."/>
            <person name="Inagaki K."/>
            <person name="Tamura T."/>
        </authorList>
    </citation>
    <scope>NUCLEOTIDE SEQUENCE</scope>
    <source>
        <strain evidence="14">FACHB-1375</strain>
    </source>
</reference>
<dbReference type="RefSeq" id="WP_190474767.1">
    <property type="nucleotide sequence ID" value="NZ_JACJPW010000153.1"/>
</dbReference>
<feature type="binding site" evidence="11 12">
    <location>
        <position position="73"/>
    </location>
    <ligand>
        <name>Cu cation</name>
        <dbReference type="ChEBI" id="CHEBI:23378"/>
    </ligand>
</feature>
<dbReference type="PANTHER" id="PTHR34192:SF10">
    <property type="entry name" value="PLASTOCYANIN MAJOR ISOFORM, CHLOROPLASTIC-RELATED"/>
    <property type="match status" value="1"/>
</dbReference>
<dbReference type="GO" id="GO:0009055">
    <property type="term" value="F:electron transfer activity"/>
    <property type="evidence" value="ECO:0007669"/>
    <property type="project" value="UniProtKB-UniRule"/>
</dbReference>
<dbReference type="EMBL" id="JACJPW010000153">
    <property type="protein sequence ID" value="MBD2185943.1"/>
    <property type="molecule type" value="Genomic_DNA"/>
</dbReference>
<dbReference type="HAMAP" id="MF_00566">
    <property type="entry name" value="Cytb6_f_plastocyanin"/>
    <property type="match status" value="1"/>
</dbReference>
<name>A0A926VMK0_9CYAN</name>
<dbReference type="InterPro" id="IPR023511">
    <property type="entry name" value="Plastocyanin_cyanobac"/>
</dbReference>
<keyword evidence="15" id="KW-1185">Reference proteome</keyword>
<evidence type="ECO:0000256" key="6">
    <source>
        <dbReference type="ARBA" id="ARBA00022723"/>
    </source>
</evidence>
<evidence type="ECO:0000256" key="2">
    <source>
        <dbReference type="ARBA" id="ARBA00004526"/>
    </source>
</evidence>
<dbReference type="InterPro" id="IPR000923">
    <property type="entry name" value="BlueCu_1"/>
</dbReference>
<organism evidence="14 15">
    <name type="scientific">Aerosakkonema funiforme FACHB-1375</name>
    <dbReference type="NCBI Taxonomy" id="2949571"/>
    <lineage>
        <taxon>Bacteria</taxon>
        <taxon>Bacillati</taxon>
        <taxon>Cyanobacteriota</taxon>
        <taxon>Cyanophyceae</taxon>
        <taxon>Oscillatoriophycideae</taxon>
        <taxon>Aerosakkonematales</taxon>
        <taxon>Aerosakkonemataceae</taxon>
        <taxon>Aerosakkonema</taxon>
    </lineage>
</organism>
<dbReference type="GO" id="GO:0005507">
    <property type="term" value="F:copper ion binding"/>
    <property type="evidence" value="ECO:0007669"/>
    <property type="project" value="UniProtKB-UniRule"/>
</dbReference>
<dbReference type="InterPro" id="IPR028871">
    <property type="entry name" value="BlueCu_1_BS"/>
</dbReference>
<evidence type="ECO:0000256" key="4">
    <source>
        <dbReference type="ARBA" id="ARBA00020130"/>
    </source>
</evidence>
<accession>A0A926VMK0</accession>
<evidence type="ECO:0000256" key="3">
    <source>
        <dbReference type="ARBA" id="ARBA00005338"/>
    </source>
</evidence>
<dbReference type="InterPro" id="IPR008972">
    <property type="entry name" value="Cupredoxin"/>
</dbReference>
<dbReference type="GO" id="GO:0031676">
    <property type="term" value="C:plasma membrane-derived thylakoid membrane"/>
    <property type="evidence" value="ECO:0007669"/>
    <property type="project" value="UniProtKB-SubCell"/>
</dbReference>
<comment type="cofactor">
    <cofactor evidence="12">
        <name>Cu(2+)</name>
        <dbReference type="ChEBI" id="CHEBI:29036"/>
    </cofactor>
    <text evidence="12">The crystal structure with reduced Cu(1+) has also been determined.</text>
</comment>
<dbReference type="InterPro" id="IPR001235">
    <property type="entry name" value="Copper_blue_Plastocyanin"/>
</dbReference>
<dbReference type="PROSITE" id="PS00196">
    <property type="entry name" value="COPPER_BLUE"/>
    <property type="match status" value="1"/>
</dbReference>
<dbReference type="PRINTS" id="PR00156">
    <property type="entry name" value="COPPERBLUE"/>
</dbReference>
<evidence type="ECO:0000256" key="7">
    <source>
        <dbReference type="ARBA" id="ARBA00022982"/>
    </source>
</evidence>
<protein>
    <recommendedName>
        <fullName evidence="4 11">Plastocyanin</fullName>
    </recommendedName>
</protein>
<comment type="subcellular location">
    <subcellularLocation>
        <location evidence="2 11">Cellular thylakoid membrane</location>
        <topology evidence="2 11">Peripheral membrane protein</topology>
        <orientation evidence="2 11">Lumenal side</orientation>
    </subcellularLocation>
</comment>
<keyword evidence="6 11" id="KW-0479">Metal-binding</keyword>
<dbReference type="SUPFAM" id="SSF49503">
    <property type="entry name" value="Cupredoxins"/>
    <property type="match status" value="1"/>
</dbReference>
<dbReference type="NCBIfam" id="TIGR02656">
    <property type="entry name" value="cyanin_plasto"/>
    <property type="match status" value="1"/>
</dbReference>
<reference evidence="14" key="2">
    <citation type="submission" date="2020-08" db="EMBL/GenBank/DDBJ databases">
        <authorList>
            <person name="Chen M."/>
            <person name="Teng W."/>
            <person name="Zhao L."/>
            <person name="Hu C."/>
            <person name="Zhou Y."/>
            <person name="Han B."/>
            <person name="Song L."/>
            <person name="Shu W."/>
        </authorList>
    </citation>
    <scope>NUCLEOTIDE SEQUENCE</scope>
    <source>
        <strain evidence="14">FACHB-1375</strain>
    </source>
</reference>
<feature type="binding site" evidence="11 12">
    <location>
        <position position="126"/>
    </location>
    <ligand>
        <name>Cu cation</name>
        <dbReference type="ChEBI" id="CHEBI:23378"/>
    </ligand>
</feature>
<evidence type="ECO:0000256" key="10">
    <source>
        <dbReference type="ARBA" id="ARBA00023136"/>
    </source>
</evidence>
<dbReference type="Gene3D" id="2.60.40.420">
    <property type="entry name" value="Cupredoxins - blue copper proteins"/>
    <property type="match status" value="1"/>
</dbReference>
<dbReference type="Pfam" id="PF00127">
    <property type="entry name" value="Copper-bind"/>
    <property type="match status" value="1"/>
</dbReference>
<feature type="domain" description="Blue (type 1) copper" evidence="13">
    <location>
        <begin position="38"/>
        <end position="138"/>
    </location>
</feature>
<feature type="chain" id="PRO_5038194468" description="Plastocyanin" evidence="11">
    <location>
        <begin position="35"/>
        <end position="139"/>
    </location>
</feature>
<proteinExistence type="inferred from homology"/>
<feature type="binding site" evidence="11 12">
    <location>
        <position position="131"/>
    </location>
    <ligand>
        <name>Cu cation</name>
        <dbReference type="ChEBI" id="CHEBI:23378"/>
    </ligand>
</feature>
<dbReference type="Proteomes" id="UP000641646">
    <property type="component" value="Unassembled WGS sequence"/>
</dbReference>
<gene>
    <name evidence="11" type="primary">petE</name>
    <name evidence="14" type="ORF">H6G03_33615</name>
</gene>
<keyword evidence="10 11" id="KW-0472">Membrane</keyword>
<dbReference type="InterPro" id="IPR002387">
    <property type="entry name" value="Plastocyanin"/>
</dbReference>
<feature type="binding site" evidence="11 12">
    <location>
        <position position="123"/>
    </location>
    <ligand>
        <name>Cu cation</name>
        <dbReference type="ChEBI" id="CHEBI:23378"/>
    </ligand>
</feature>
<keyword evidence="7 11" id="KW-0249">Electron transport</keyword>
<evidence type="ECO:0000256" key="5">
    <source>
        <dbReference type="ARBA" id="ARBA00022448"/>
    </source>
</evidence>